<dbReference type="PANTHER" id="PTHR10000:SF8">
    <property type="entry name" value="HAD SUPERFAMILY HYDROLASE-LIKE, TYPE 3"/>
    <property type="match status" value="1"/>
</dbReference>
<sequence length="284" mass="31544">MGTELRLKRPWHARLMIFSDLDGTLLDPVTYSWQEATPALQACIDKDIPIIMNSSKTGAEMAHLARQMGLSWPYIVENGGGICFPKGGPFQCIEDGTSGRSLDHVAIGMNYERLSEALLRIAAETGACIRGFSQMSPEDIMALTGLDRKGAERAMQRQYDEPFLIEHALPDALERIRKAAGRLGLQVTPGGRFYHLHGAFDKGNAVRWFADRMKPFGNIRLVGIGDSENDIPMLEEVDIPVWVAPPEKPEPAVKGLIKSNKATFSGPEAWNQVVLLLIRERYSR</sequence>
<dbReference type="SFLD" id="SFLDS00003">
    <property type="entry name" value="Haloacid_Dehalogenase"/>
    <property type="match status" value="1"/>
</dbReference>
<dbReference type="EMBL" id="DSUH01000275">
    <property type="protein sequence ID" value="HGU33571.1"/>
    <property type="molecule type" value="Genomic_DNA"/>
</dbReference>
<evidence type="ECO:0000313" key="4">
    <source>
        <dbReference type="EMBL" id="HGU33571.1"/>
    </source>
</evidence>
<dbReference type="SFLD" id="SFLDG01142">
    <property type="entry name" value="C2.B.2:_Mannosyl-3-phosphoglyc"/>
    <property type="match status" value="1"/>
</dbReference>
<accession>A0A7C4VQV9</accession>
<reference evidence="4" key="1">
    <citation type="journal article" date="2020" name="mSystems">
        <title>Genome- and Community-Level Interaction Insights into Carbon Utilization and Element Cycling Functions of Hydrothermarchaeota in Hydrothermal Sediment.</title>
        <authorList>
            <person name="Zhou Z."/>
            <person name="Liu Y."/>
            <person name="Xu W."/>
            <person name="Pan J."/>
            <person name="Luo Z.H."/>
            <person name="Li M."/>
        </authorList>
    </citation>
    <scope>NUCLEOTIDE SEQUENCE [LARGE SCALE GENOMIC DNA]</scope>
    <source>
        <strain evidence="4">SpSt-477</strain>
    </source>
</reference>
<dbReference type="NCBIfam" id="TIGR01486">
    <property type="entry name" value="HAD-SF-IIB-MPGP"/>
    <property type="match status" value="1"/>
</dbReference>
<dbReference type="GO" id="GO:0051479">
    <property type="term" value="P:mannosylglycerate biosynthetic process"/>
    <property type="evidence" value="ECO:0007669"/>
    <property type="project" value="InterPro"/>
</dbReference>
<dbReference type="AlphaFoldDB" id="A0A7C4VQV9"/>
<dbReference type="GO" id="GO:0050531">
    <property type="term" value="F:mannosyl-3-phosphoglycerate phosphatase activity"/>
    <property type="evidence" value="ECO:0007669"/>
    <property type="project" value="InterPro"/>
</dbReference>
<keyword evidence="1" id="KW-0479">Metal-binding</keyword>
<evidence type="ECO:0000256" key="1">
    <source>
        <dbReference type="ARBA" id="ARBA00022723"/>
    </source>
</evidence>
<comment type="caution">
    <text evidence="4">The sequence shown here is derived from an EMBL/GenBank/DDBJ whole genome shotgun (WGS) entry which is preliminary data.</text>
</comment>
<dbReference type="NCBIfam" id="TIGR01484">
    <property type="entry name" value="HAD-SF-IIB"/>
    <property type="match status" value="1"/>
</dbReference>
<dbReference type="Pfam" id="PF08282">
    <property type="entry name" value="Hydrolase_3"/>
    <property type="match status" value="1"/>
</dbReference>
<protein>
    <submittedName>
        <fullName evidence="4">HAD-IIB family hydrolase</fullName>
    </submittedName>
</protein>
<dbReference type="InterPro" id="IPR036412">
    <property type="entry name" value="HAD-like_sf"/>
</dbReference>
<dbReference type="GO" id="GO:0005829">
    <property type="term" value="C:cytosol"/>
    <property type="evidence" value="ECO:0007669"/>
    <property type="project" value="TreeGrafter"/>
</dbReference>
<dbReference type="PANTHER" id="PTHR10000">
    <property type="entry name" value="PHOSPHOSERINE PHOSPHATASE"/>
    <property type="match status" value="1"/>
</dbReference>
<dbReference type="SUPFAM" id="SSF56784">
    <property type="entry name" value="HAD-like"/>
    <property type="match status" value="1"/>
</dbReference>
<dbReference type="Gene3D" id="3.30.980.20">
    <property type="entry name" value="Putative mannosyl-3-phosphoglycerate phosphatase, domain 2"/>
    <property type="match status" value="1"/>
</dbReference>
<dbReference type="InterPro" id="IPR006381">
    <property type="entry name" value="HAD-SF-IIB-MPGP"/>
</dbReference>
<dbReference type="SFLD" id="SFLDG01140">
    <property type="entry name" value="C2.B:_Phosphomannomutase_and_P"/>
    <property type="match status" value="1"/>
</dbReference>
<organism evidence="4">
    <name type="scientific">Desulfatirhabdium butyrativorans</name>
    <dbReference type="NCBI Taxonomy" id="340467"/>
    <lineage>
        <taxon>Bacteria</taxon>
        <taxon>Pseudomonadati</taxon>
        <taxon>Thermodesulfobacteriota</taxon>
        <taxon>Desulfobacteria</taxon>
        <taxon>Desulfobacterales</taxon>
        <taxon>Desulfatirhabdiaceae</taxon>
        <taxon>Desulfatirhabdium</taxon>
    </lineage>
</organism>
<keyword evidence="2 4" id="KW-0378">Hydrolase</keyword>
<evidence type="ECO:0000256" key="3">
    <source>
        <dbReference type="ARBA" id="ARBA00022842"/>
    </source>
</evidence>
<evidence type="ECO:0000256" key="2">
    <source>
        <dbReference type="ARBA" id="ARBA00022801"/>
    </source>
</evidence>
<proteinExistence type="predicted"/>
<gene>
    <name evidence="4" type="ORF">ENS29_12020</name>
</gene>
<dbReference type="InterPro" id="IPR006379">
    <property type="entry name" value="HAD-SF_hydro_IIB"/>
</dbReference>
<keyword evidence="3" id="KW-0460">Magnesium</keyword>
<dbReference type="GO" id="GO:0000287">
    <property type="term" value="F:magnesium ion binding"/>
    <property type="evidence" value="ECO:0007669"/>
    <property type="project" value="TreeGrafter"/>
</dbReference>
<dbReference type="Gene3D" id="3.40.50.1000">
    <property type="entry name" value="HAD superfamily/HAD-like"/>
    <property type="match status" value="1"/>
</dbReference>
<dbReference type="InterPro" id="IPR023214">
    <property type="entry name" value="HAD_sf"/>
</dbReference>
<name>A0A7C4VQV9_9BACT</name>